<dbReference type="SUPFAM" id="SSF69279">
    <property type="entry name" value="Phage tail proteins"/>
    <property type="match status" value="1"/>
</dbReference>
<dbReference type="Gene3D" id="3.55.50.10">
    <property type="entry name" value="Baseplate protein-like domains"/>
    <property type="match status" value="1"/>
</dbReference>
<evidence type="ECO:0000313" key="2">
    <source>
        <dbReference type="Proteomes" id="UP000220629"/>
    </source>
</evidence>
<dbReference type="Gene3D" id="4.10.220.110">
    <property type="match status" value="1"/>
</dbReference>
<dbReference type="Gene3D" id="2.30.110.50">
    <property type="match status" value="1"/>
</dbReference>
<dbReference type="AlphaFoldDB" id="A0A2A7SFF7"/>
<dbReference type="EMBL" id="PDDY01000001">
    <property type="protein sequence ID" value="PEH42276.1"/>
    <property type="molecule type" value="Genomic_DNA"/>
</dbReference>
<reference evidence="2" key="1">
    <citation type="submission" date="2017-09" db="EMBL/GenBank/DDBJ databases">
        <title>FDA dAtabase for Regulatory Grade micrObial Sequences (FDA-ARGOS): Supporting development and validation of Infectious Disease Dx tests.</title>
        <authorList>
            <person name="Minogue T."/>
            <person name="Wolcott M."/>
            <person name="Wasieloski L."/>
            <person name="Aguilar W."/>
            <person name="Moore D."/>
            <person name="Tallon L."/>
            <person name="Sadzewicz L."/>
            <person name="Ott S."/>
            <person name="Zhao X."/>
            <person name="Nagaraj S."/>
            <person name="Vavikolanu K."/>
            <person name="Aluvathingal J."/>
            <person name="Nadendla S."/>
            <person name="Sichtig H."/>
        </authorList>
    </citation>
    <scope>NUCLEOTIDE SEQUENCE [LARGE SCALE GENOMIC DNA]</scope>
    <source>
        <strain evidence="2">FDAARGOS_390</strain>
    </source>
</reference>
<proteinExistence type="predicted"/>
<gene>
    <name evidence="1" type="ORF">CRM94_09035</name>
</gene>
<accession>A0A2A7SFF7</accession>
<dbReference type="RefSeq" id="WP_098152071.1">
    <property type="nucleotide sequence ID" value="NZ_CADEQK010000001.1"/>
</dbReference>
<protein>
    <recommendedName>
        <fullName evidence="3">Phage late control D family protein</fullName>
    </recommendedName>
</protein>
<name>A0A2A7SFF7_BURGA</name>
<evidence type="ECO:0000313" key="1">
    <source>
        <dbReference type="EMBL" id="PEH42276.1"/>
    </source>
</evidence>
<evidence type="ECO:0008006" key="3">
    <source>
        <dbReference type="Google" id="ProtNLM"/>
    </source>
</evidence>
<organism evidence="1 2">
    <name type="scientific">Burkholderia gladioli</name>
    <name type="common">Pseudomonas marginata</name>
    <name type="synonym">Phytomonas marginata</name>
    <dbReference type="NCBI Taxonomy" id="28095"/>
    <lineage>
        <taxon>Bacteria</taxon>
        <taxon>Pseudomonadati</taxon>
        <taxon>Pseudomonadota</taxon>
        <taxon>Betaproteobacteria</taxon>
        <taxon>Burkholderiales</taxon>
        <taxon>Burkholderiaceae</taxon>
        <taxon>Burkholderia</taxon>
    </lineage>
</organism>
<comment type="caution">
    <text evidence="1">The sequence shown here is derived from an EMBL/GenBank/DDBJ whole genome shotgun (WGS) entry which is preliminary data.</text>
</comment>
<dbReference type="Proteomes" id="UP000220629">
    <property type="component" value="Unassembled WGS sequence"/>
</dbReference>
<sequence length="347" mass="37546">MSDVQTGGFRILKNRQALSGAVAAAISSVSVQHEINLPTMFSFTLNIVSPTGAWQDVNLDAFAPGDAISIWLGIDQPTQLVNGEITAIEPHFSQYSSATIRGFDRMYRLRFGTRTRTYQQASDNDIAAQVASAAGLTIRAQGRAGIVNDYVLQNNQSDYDFLMSRCAQINHELLMDDTTLVFRPSAEGGSPVRTLNFPADVDDLELALRLPTLGKQVTVSSYDIVSNQALSATAASGTAKDRMGGTETGYQAADGFPDSAVRYERPNINSPEALQAVAAAQYQRNLAGFIEGRTSVLGDASLVAGINVRLTGLSQRFNGIYYVTSSTHTYDVEDGYQTEFTLRRTGI</sequence>
<dbReference type="Pfam" id="PF05954">
    <property type="entry name" value="Phage_GPD"/>
    <property type="match status" value="1"/>
</dbReference>